<comment type="caution">
    <text evidence="2">The sequence shown here is derived from an EMBL/GenBank/DDBJ whole genome shotgun (WGS) entry which is preliminary data.</text>
</comment>
<sequence>MADELDKAIADVERGCQAREFRLDQIAKDAKKRALEAETRTKGIVSGADRLEAERRAAEFAEEAAASEKARLSMEEAHRAKSLQLLAMERRLHETITSGQARADDLEQALASAREALAAAEQRACDEAESSGASNSPGDWEIQDSWAKAPEFCKTTVAQQLSQSLLAVAGLSLALLLDFVA</sequence>
<evidence type="ECO:0000313" key="2">
    <source>
        <dbReference type="EMBL" id="CAE8611918.1"/>
    </source>
</evidence>
<organism evidence="2 3">
    <name type="scientific">Polarella glacialis</name>
    <name type="common">Dinoflagellate</name>
    <dbReference type="NCBI Taxonomy" id="89957"/>
    <lineage>
        <taxon>Eukaryota</taxon>
        <taxon>Sar</taxon>
        <taxon>Alveolata</taxon>
        <taxon>Dinophyceae</taxon>
        <taxon>Suessiales</taxon>
        <taxon>Suessiaceae</taxon>
        <taxon>Polarella</taxon>
    </lineage>
</organism>
<feature type="coiled-coil region" evidence="1">
    <location>
        <begin position="96"/>
        <end position="123"/>
    </location>
</feature>
<evidence type="ECO:0000256" key="1">
    <source>
        <dbReference type="SAM" id="Coils"/>
    </source>
</evidence>
<dbReference type="EMBL" id="CAJNNV010025059">
    <property type="protein sequence ID" value="CAE8611918.1"/>
    <property type="molecule type" value="Genomic_DNA"/>
</dbReference>
<protein>
    <submittedName>
        <fullName evidence="2">Uncharacterized protein</fullName>
    </submittedName>
</protein>
<feature type="non-terminal residue" evidence="2">
    <location>
        <position position="181"/>
    </location>
</feature>
<keyword evidence="1" id="KW-0175">Coiled coil</keyword>
<dbReference type="Proteomes" id="UP000654075">
    <property type="component" value="Unassembled WGS sequence"/>
</dbReference>
<gene>
    <name evidence="2" type="ORF">PGLA1383_LOCUS29731</name>
</gene>
<name>A0A813FMS9_POLGL</name>
<keyword evidence="3" id="KW-1185">Reference proteome</keyword>
<reference evidence="2" key="1">
    <citation type="submission" date="2021-02" db="EMBL/GenBank/DDBJ databases">
        <authorList>
            <person name="Dougan E. K."/>
            <person name="Rhodes N."/>
            <person name="Thang M."/>
            <person name="Chan C."/>
        </authorList>
    </citation>
    <scope>NUCLEOTIDE SEQUENCE</scope>
</reference>
<dbReference type="AlphaFoldDB" id="A0A813FMS9"/>
<accession>A0A813FMS9</accession>
<evidence type="ECO:0000313" key="3">
    <source>
        <dbReference type="Proteomes" id="UP000654075"/>
    </source>
</evidence>
<proteinExistence type="predicted"/>